<dbReference type="AlphaFoldDB" id="A0A1M5G5S7"/>
<name>A0A1M5G5S7_FLAJO</name>
<evidence type="ECO:0000313" key="1">
    <source>
        <dbReference type="EMBL" id="SHF99137.1"/>
    </source>
</evidence>
<dbReference type="Proteomes" id="UP000184112">
    <property type="component" value="Unassembled WGS sequence"/>
</dbReference>
<reference evidence="1 2" key="1">
    <citation type="submission" date="2016-11" db="EMBL/GenBank/DDBJ databases">
        <authorList>
            <person name="Jaros S."/>
            <person name="Januszkiewicz K."/>
            <person name="Wedrychowicz H."/>
        </authorList>
    </citation>
    <scope>NUCLEOTIDE SEQUENCE [LARGE SCALE GENOMIC DNA]</scope>
    <source>
        <strain evidence="1 2">DSM 6792</strain>
    </source>
</reference>
<accession>A0A1M5G5S7</accession>
<dbReference type="EMBL" id="FQWH01000001">
    <property type="protein sequence ID" value="SHF99137.1"/>
    <property type="molecule type" value="Genomic_DNA"/>
</dbReference>
<dbReference type="RefSeq" id="WP_073407893.1">
    <property type="nucleotide sequence ID" value="NZ_FQWH01000001.1"/>
</dbReference>
<proteinExistence type="predicted"/>
<organism evidence="1 2">
    <name type="scientific">Flavobacterium johnsoniae</name>
    <name type="common">Cytophaga johnsonae</name>
    <dbReference type="NCBI Taxonomy" id="986"/>
    <lineage>
        <taxon>Bacteria</taxon>
        <taxon>Pseudomonadati</taxon>
        <taxon>Bacteroidota</taxon>
        <taxon>Flavobacteriia</taxon>
        <taxon>Flavobacteriales</taxon>
        <taxon>Flavobacteriaceae</taxon>
        <taxon>Flavobacterium</taxon>
    </lineage>
</organism>
<protein>
    <submittedName>
        <fullName evidence="1">Uncharacterized protein</fullName>
    </submittedName>
</protein>
<gene>
    <name evidence="1" type="ORF">SAMN05444388_101266</name>
</gene>
<evidence type="ECO:0000313" key="2">
    <source>
        <dbReference type="Proteomes" id="UP000184112"/>
    </source>
</evidence>
<sequence length="113" mass="12699">METNEIKNLERLKKLSALYFSTLKPTDAKSDTNVAQIKISNYSELGCVIAEILKLCIVALDYDAHKASNTIKTSPINVALILEMVLEMFPTDEMEILDEIYQMFIANPDVIGE</sequence>